<gene>
    <name evidence="1" type="ORF">JOF43_000104</name>
</gene>
<dbReference type="EMBL" id="JAGIOD010000001">
    <property type="protein sequence ID" value="MBP2380147.1"/>
    <property type="molecule type" value="Genomic_DNA"/>
</dbReference>
<organism evidence="1 2">
    <name type="scientific">Brachybacterium sacelli</name>
    <dbReference type="NCBI Taxonomy" id="173364"/>
    <lineage>
        <taxon>Bacteria</taxon>
        <taxon>Bacillati</taxon>
        <taxon>Actinomycetota</taxon>
        <taxon>Actinomycetes</taxon>
        <taxon>Micrococcales</taxon>
        <taxon>Dermabacteraceae</taxon>
        <taxon>Brachybacterium</taxon>
    </lineage>
</organism>
<keyword evidence="2" id="KW-1185">Reference proteome</keyword>
<protein>
    <submittedName>
        <fullName evidence="1">Uncharacterized protein</fullName>
    </submittedName>
</protein>
<dbReference type="Proteomes" id="UP001519290">
    <property type="component" value="Unassembled WGS sequence"/>
</dbReference>
<accession>A0ABS4WVB1</accession>
<evidence type="ECO:0000313" key="2">
    <source>
        <dbReference type="Proteomes" id="UP001519290"/>
    </source>
</evidence>
<reference evidence="1 2" key="1">
    <citation type="submission" date="2021-03" db="EMBL/GenBank/DDBJ databases">
        <title>Sequencing the genomes of 1000 actinobacteria strains.</title>
        <authorList>
            <person name="Klenk H.-P."/>
        </authorList>
    </citation>
    <scope>NUCLEOTIDE SEQUENCE [LARGE SCALE GENOMIC DNA]</scope>
    <source>
        <strain evidence="1 2">DSM 14566</strain>
    </source>
</reference>
<comment type="caution">
    <text evidence="1">The sequence shown here is derived from an EMBL/GenBank/DDBJ whole genome shotgun (WGS) entry which is preliminary data.</text>
</comment>
<evidence type="ECO:0000313" key="1">
    <source>
        <dbReference type="EMBL" id="MBP2380147.1"/>
    </source>
</evidence>
<dbReference type="RefSeq" id="WP_281065002.1">
    <property type="nucleotide sequence ID" value="NZ_BAAAJW010000006.1"/>
</dbReference>
<name>A0ABS4WVB1_9MICO</name>
<sequence length="43" mass="4377">MHQAVGKAVALDGHVASASAADAGSDARRQVCHVRSLALSQSF</sequence>
<proteinExistence type="predicted"/>